<reference evidence="2 3" key="1">
    <citation type="submission" date="2019-11" db="EMBL/GenBank/DDBJ databases">
        <title>Comparative genomics of hydrocarbon-degrading Desulfosarcina strains.</title>
        <authorList>
            <person name="Watanabe M."/>
            <person name="Kojima H."/>
            <person name="Fukui M."/>
        </authorList>
    </citation>
    <scope>NUCLEOTIDE SEQUENCE [LARGE SCALE GENOMIC DNA]</scope>
    <source>
        <strain evidence="2 3">PP31</strain>
    </source>
</reference>
<proteinExistence type="predicted"/>
<name>A0A5K7Z7E4_9BACT</name>
<dbReference type="Pfam" id="PF22479">
    <property type="entry name" value="Pam3_gp18"/>
    <property type="match status" value="1"/>
</dbReference>
<dbReference type="RefSeq" id="WP_155303432.1">
    <property type="nucleotide sequence ID" value="NZ_AP021875.1"/>
</dbReference>
<sequence>MGLVALPVAADTPYQSFNIELDGTVYGFRLRYNTRADAWFLDLLAADETVLLAGRAVRLGVDLLAHYSDAAFPPGRLFVVNFVDTYGEPDRENFGQDVKLIYVEAEDE</sequence>
<feature type="domain" description="Cyanophage baseplate Pam3 plug gp18" evidence="1">
    <location>
        <begin position="6"/>
        <end position="104"/>
    </location>
</feature>
<keyword evidence="3" id="KW-1185">Reference proteome</keyword>
<dbReference type="InterPro" id="IPR054252">
    <property type="entry name" value="Pam3_gp18"/>
</dbReference>
<evidence type="ECO:0000313" key="2">
    <source>
        <dbReference type="EMBL" id="BBO74394.1"/>
    </source>
</evidence>
<dbReference type="Proteomes" id="UP000427769">
    <property type="component" value="Chromosome"/>
</dbReference>
<dbReference type="AlphaFoldDB" id="A0A5K7Z7E4"/>
<protein>
    <recommendedName>
        <fullName evidence="1">Cyanophage baseplate Pam3 plug gp18 domain-containing protein</fullName>
    </recommendedName>
</protein>
<evidence type="ECO:0000259" key="1">
    <source>
        <dbReference type="Pfam" id="PF22479"/>
    </source>
</evidence>
<gene>
    <name evidence="2" type="ORF">DSCW_18110</name>
</gene>
<organism evidence="2 3">
    <name type="scientific">Desulfosarcina widdelii</name>
    <dbReference type="NCBI Taxonomy" id="947919"/>
    <lineage>
        <taxon>Bacteria</taxon>
        <taxon>Pseudomonadati</taxon>
        <taxon>Thermodesulfobacteriota</taxon>
        <taxon>Desulfobacteria</taxon>
        <taxon>Desulfobacterales</taxon>
        <taxon>Desulfosarcinaceae</taxon>
        <taxon>Desulfosarcina</taxon>
    </lineage>
</organism>
<evidence type="ECO:0000313" key="3">
    <source>
        <dbReference type="Proteomes" id="UP000427769"/>
    </source>
</evidence>
<accession>A0A5K7Z7E4</accession>
<dbReference type="KEGG" id="dwd:DSCW_18110"/>
<dbReference type="EMBL" id="AP021875">
    <property type="protein sequence ID" value="BBO74394.1"/>
    <property type="molecule type" value="Genomic_DNA"/>
</dbReference>